<dbReference type="Proteomes" id="UP001055811">
    <property type="component" value="Linkage Group LG09"/>
</dbReference>
<sequence>MWKGEIAEYVTLEMMIFETFIGGLIGRCGSNKSWIRTESGATIKVHGGKGENKHRQIHLGGSAQQVSVP</sequence>
<reference evidence="2" key="1">
    <citation type="journal article" date="2022" name="Mol. Ecol. Resour.">
        <title>The genomes of chicory, endive, great burdock and yacon provide insights into Asteraceae palaeo-polyploidization history and plant inulin production.</title>
        <authorList>
            <person name="Fan W."/>
            <person name="Wang S."/>
            <person name="Wang H."/>
            <person name="Wang A."/>
            <person name="Jiang F."/>
            <person name="Liu H."/>
            <person name="Zhao H."/>
            <person name="Xu D."/>
            <person name="Zhang Y."/>
        </authorList>
    </citation>
    <scope>NUCLEOTIDE SEQUENCE [LARGE SCALE GENOMIC DNA]</scope>
    <source>
        <strain evidence="2">cv. Punajuju</strain>
    </source>
</reference>
<comment type="caution">
    <text evidence="1">The sequence shown here is derived from an EMBL/GenBank/DDBJ whole genome shotgun (WGS) entry which is preliminary data.</text>
</comment>
<dbReference type="EMBL" id="CM042017">
    <property type="protein sequence ID" value="KAI3690562.1"/>
    <property type="molecule type" value="Genomic_DNA"/>
</dbReference>
<gene>
    <name evidence="1" type="ORF">L2E82_48654</name>
</gene>
<organism evidence="1 2">
    <name type="scientific">Cichorium intybus</name>
    <name type="common">Chicory</name>
    <dbReference type="NCBI Taxonomy" id="13427"/>
    <lineage>
        <taxon>Eukaryota</taxon>
        <taxon>Viridiplantae</taxon>
        <taxon>Streptophyta</taxon>
        <taxon>Embryophyta</taxon>
        <taxon>Tracheophyta</taxon>
        <taxon>Spermatophyta</taxon>
        <taxon>Magnoliopsida</taxon>
        <taxon>eudicotyledons</taxon>
        <taxon>Gunneridae</taxon>
        <taxon>Pentapetalae</taxon>
        <taxon>asterids</taxon>
        <taxon>campanulids</taxon>
        <taxon>Asterales</taxon>
        <taxon>Asteraceae</taxon>
        <taxon>Cichorioideae</taxon>
        <taxon>Cichorieae</taxon>
        <taxon>Cichoriinae</taxon>
        <taxon>Cichorium</taxon>
    </lineage>
</organism>
<reference evidence="1 2" key="2">
    <citation type="journal article" date="2022" name="Mol. Ecol. Resour.">
        <title>The genomes of chicory, endive, great burdock and yacon provide insights into Asteraceae paleo-polyploidization history and plant inulin production.</title>
        <authorList>
            <person name="Fan W."/>
            <person name="Wang S."/>
            <person name="Wang H."/>
            <person name="Wang A."/>
            <person name="Jiang F."/>
            <person name="Liu H."/>
            <person name="Zhao H."/>
            <person name="Xu D."/>
            <person name="Zhang Y."/>
        </authorList>
    </citation>
    <scope>NUCLEOTIDE SEQUENCE [LARGE SCALE GENOMIC DNA]</scope>
    <source>
        <strain evidence="2">cv. Punajuju</strain>
        <tissue evidence="1">Leaves</tissue>
    </source>
</reference>
<protein>
    <submittedName>
        <fullName evidence="1">Uncharacterized protein</fullName>
    </submittedName>
</protein>
<evidence type="ECO:0000313" key="2">
    <source>
        <dbReference type="Proteomes" id="UP001055811"/>
    </source>
</evidence>
<evidence type="ECO:0000313" key="1">
    <source>
        <dbReference type="EMBL" id="KAI3690562.1"/>
    </source>
</evidence>
<keyword evidence="2" id="KW-1185">Reference proteome</keyword>
<accession>A0ACB8YXU1</accession>
<name>A0ACB8YXU1_CICIN</name>
<proteinExistence type="predicted"/>